<accession>A0A2N5DCP2</accession>
<dbReference type="Proteomes" id="UP000234479">
    <property type="component" value="Unassembled WGS sequence"/>
</dbReference>
<name>A0A2N5DCP2_9CAUL</name>
<evidence type="ECO:0000313" key="7">
    <source>
        <dbReference type="Proteomes" id="UP000234479"/>
    </source>
</evidence>
<sequence length="519" mass="53874">MSFDATADRRRTAARLFAQVGLGAGAGLAVLALAGCNATAPRTPDTRLPAAFEAPAGAPLPAAALDQWWTQFNDPQLSGLIATALEKSPDARSAAAVLEEARAVRKGQIRQLFIPSGQIKGAASRQHTDILNQDGEGAFTLGGNADNYSLGFDVSWELDYLGRRKAGLQVVNNDLAAARFAYEGARAALAANVAQSYFEAKGLAVQLEDARQSARISQGLLDLAAEKARRGLSAGSEADSAAATLAQSQAQAADLESQLQAARRSLLILVGRGIDPLASLDVDAALAEPPAIPAAVPGELLARRPDVREAQARLASAAGNLKVNQKALFPTFTLTPGLGWAKSVSPAFNFGQGGAGGGTVSTTTGTWTLGGNVSVPLLNIPQLLAEIDAQDARTEQAAVAYEKSVQTAYGEAENAMAQLASDNRRVTLLKAGEARAANAYAASRRGYAAGLTDQTTNLQNEQSWRSARTALTGAQTQALLRAVQTYKALGGGWSPDSPAPLPPRAASQPADTSSERASR</sequence>
<evidence type="ECO:0000256" key="5">
    <source>
        <dbReference type="SAM" id="Phobius"/>
    </source>
</evidence>
<dbReference type="InterPro" id="IPR003423">
    <property type="entry name" value="OMP_efflux"/>
</dbReference>
<comment type="caution">
    <text evidence="6">The sequence shown here is derived from an EMBL/GenBank/DDBJ whole genome shotgun (WGS) entry which is preliminary data.</text>
</comment>
<keyword evidence="3" id="KW-0175">Coiled coil</keyword>
<proteinExistence type="inferred from homology"/>
<protein>
    <submittedName>
        <fullName evidence="6">Transporter</fullName>
    </submittedName>
</protein>
<organism evidence="6 7">
    <name type="scientific">Caulobacter zeae</name>
    <dbReference type="NCBI Taxonomy" id="2055137"/>
    <lineage>
        <taxon>Bacteria</taxon>
        <taxon>Pseudomonadati</taxon>
        <taxon>Pseudomonadota</taxon>
        <taxon>Alphaproteobacteria</taxon>
        <taxon>Caulobacterales</taxon>
        <taxon>Caulobacteraceae</taxon>
        <taxon>Caulobacter</taxon>
    </lineage>
</organism>
<evidence type="ECO:0000256" key="1">
    <source>
        <dbReference type="ARBA" id="ARBA00007613"/>
    </source>
</evidence>
<keyword evidence="2 5" id="KW-0812">Transmembrane</keyword>
<dbReference type="PANTHER" id="PTHR30203">
    <property type="entry name" value="OUTER MEMBRANE CATION EFFLUX PROTEIN"/>
    <property type="match status" value="1"/>
</dbReference>
<feature type="coiled-coil region" evidence="3">
    <location>
        <begin position="238"/>
        <end position="265"/>
    </location>
</feature>
<keyword evidence="2" id="KW-1134">Transmembrane beta strand</keyword>
<keyword evidence="2" id="KW-0564">Palmitate</keyword>
<keyword evidence="5" id="KW-1133">Transmembrane helix</keyword>
<reference evidence="6 7" key="1">
    <citation type="submission" date="2017-12" db="EMBL/GenBank/DDBJ databases">
        <title>The genome sequence of Caulobacter sp. 410.</title>
        <authorList>
            <person name="Gao J."/>
            <person name="Mao X."/>
            <person name="Sun J."/>
        </authorList>
    </citation>
    <scope>NUCLEOTIDE SEQUENCE [LARGE SCALE GENOMIC DNA]</scope>
    <source>
        <strain evidence="6 7">410</strain>
    </source>
</reference>
<feature type="region of interest" description="Disordered" evidence="4">
    <location>
        <begin position="490"/>
        <end position="519"/>
    </location>
</feature>
<dbReference type="NCBIfam" id="TIGR01845">
    <property type="entry name" value="outer_NodT"/>
    <property type="match status" value="1"/>
</dbReference>
<gene>
    <name evidence="6" type="ORF">SGCZBJ_14635</name>
</gene>
<evidence type="ECO:0000256" key="3">
    <source>
        <dbReference type="SAM" id="Coils"/>
    </source>
</evidence>
<keyword evidence="7" id="KW-1185">Reference proteome</keyword>
<dbReference type="EMBL" id="PJRS01000028">
    <property type="protein sequence ID" value="PLR23824.1"/>
    <property type="molecule type" value="Genomic_DNA"/>
</dbReference>
<comment type="subcellular location">
    <subcellularLocation>
        <location evidence="2">Cell membrane</location>
        <topology evidence="2">Lipid-anchor</topology>
    </subcellularLocation>
</comment>
<feature type="transmembrane region" description="Helical" evidence="5">
    <location>
        <begin position="12"/>
        <end position="34"/>
    </location>
</feature>
<dbReference type="GO" id="GO:0005886">
    <property type="term" value="C:plasma membrane"/>
    <property type="evidence" value="ECO:0007669"/>
    <property type="project" value="UniProtKB-SubCell"/>
</dbReference>
<evidence type="ECO:0000313" key="6">
    <source>
        <dbReference type="EMBL" id="PLR23824.1"/>
    </source>
</evidence>
<dbReference type="OrthoDB" id="9770517at2"/>
<evidence type="ECO:0000256" key="4">
    <source>
        <dbReference type="SAM" id="MobiDB-lite"/>
    </source>
</evidence>
<dbReference type="PANTHER" id="PTHR30203:SF29">
    <property type="entry name" value="PROTEIN CYAE"/>
    <property type="match status" value="1"/>
</dbReference>
<dbReference type="AlphaFoldDB" id="A0A2N5DCP2"/>
<comment type="similarity">
    <text evidence="1 2">Belongs to the outer membrane factor (OMF) (TC 1.B.17) family.</text>
</comment>
<dbReference type="InterPro" id="IPR010131">
    <property type="entry name" value="MdtP/NodT-like"/>
</dbReference>
<keyword evidence="2" id="KW-0449">Lipoprotein</keyword>
<dbReference type="GO" id="GO:0015562">
    <property type="term" value="F:efflux transmembrane transporter activity"/>
    <property type="evidence" value="ECO:0007669"/>
    <property type="project" value="InterPro"/>
</dbReference>
<dbReference type="Pfam" id="PF02321">
    <property type="entry name" value="OEP"/>
    <property type="match status" value="2"/>
</dbReference>
<evidence type="ECO:0000256" key="2">
    <source>
        <dbReference type="RuleBase" id="RU362097"/>
    </source>
</evidence>
<dbReference type="RefSeq" id="WP_101718732.1">
    <property type="nucleotide sequence ID" value="NZ_PJRS01000028.1"/>
</dbReference>
<keyword evidence="2 5" id="KW-0472">Membrane</keyword>
<dbReference type="SUPFAM" id="SSF56954">
    <property type="entry name" value="Outer membrane efflux proteins (OEP)"/>
    <property type="match status" value="1"/>
</dbReference>
<dbReference type="Gene3D" id="2.20.200.10">
    <property type="entry name" value="Outer membrane efflux proteins (OEP)"/>
    <property type="match status" value="1"/>
</dbReference>
<dbReference type="Gene3D" id="1.20.1600.10">
    <property type="entry name" value="Outer membrane efflux proteins (OEP)"/>
    <property type="match status" value="1"/>
</dbReference>